<reference evidence="3" key="4">
    <citation type="journal article" date="2017" name="Plant J.">
        <title>Araport11: a complete reannotation of the Arabidopsis thaliana reference genome.</title>
        <authorList>
            <person name="Cheng C.Y."/>
            <person name="Krishnakumar V."/>
            <person name="Chan A.P."/>
            <person name="Thibaud-Nissen F."/>
            <person name="Schobel S."/>
            <person name="Town C.D."/>
        </authorList>
    </citation>
    <scope>GENOME REANNOTATION</scope>
    <source>
        <strain evidence="3">cv. Columbia</strain>
    </source>
</reference>
<keyword evidence="3" id="KW-1185">Reference proteome</keyword>
<dbReference type="Proteomes" id="UP000006548">
    <property type="component" value="Chromosome 2"/>
</dbReference>
<evidence type="ECO:0000313" key="1">
    <source>
        <dbReference type="Araport" id="AT2G11851"/>
    </source>
</evidence>
<dbReference type="GeneID" id="6240259"/>
<dbReference type="RefSeq" id="NP_001318212.1">
    <property type="nucleotide sequence ID" value="NM_001335377.1"/>
</dbReference>
<name>B3H439_ARATH</name>
<dbReference type="RefSeq" id="NP_001118302.1">
    <property type="nucleotide sequence ID" value="NM_001124830.2"/>
</dbReference>
<evidence type="ECO:0000313" key="2">
    <source>
        <dbReference type="EMBL" id="AEC06185.1"/>
    </source>
</evidence>
<dbReference type="TAIR" id="AT2G11851"/>
<dbReference type="AlphaFoldDB" id="B3H439"/>
<proteinExistence type="predicted"/>
<dbReference type="EMBL" id="CP002685">
    <property type="protein sequence ID" value="AEC06185.1"/>
    <property type="molecule type" value="Genomic_DNA"/>
</dbReference>
<reference evidence="2" key="3">
    <citation type="submission" date="2016-05" db="EMBL/GenBank/DDBJ databases">
        <authorList>
            <person name="Krishnakumar V."/>
            <person name="Cheng C.-Y."/>
            <person name="Chan A.P."/>
            <person name="Schobel S."/>
            <person name="Kim M."/>
            <person name="Ferlanti E.S."/>
            <person name="Belyaeva I."/>
            <person name="Rosen B.D."/>
            <person name="Micklem G."/>
            <person name="Miller J.R."/>
            <person name="Vaughn M."/>
            <person name="Town C.D."/>
        </authorList>
    </citation>
    <scope>NUCLEOTIDE SEQUENCE</scope>
</reference>
<gene>
    <name evidence="1 2" type="ordered locus">At2g11851</name>
</gene>
<reference evidence="2" key="2">
    <citation type="submission" date="2011-02" db="EMBL/GenBank/DDBJ databases">
        <authorList>
            <consortium name="TAIR"/>
            <person name="Swarbreck D."/>
            <person name="Lamesch P."/>
            <person name="Wilks C."/>
            <person name="Huala E."/>
        </authorList>
    </citation>
    <scope>NUCLEOTIDE SEQUENCE</scope>
</reference>
<accession>B3H439</accession>
<dbReference type="KEGG" id="ath:AT2G11851"/>
<dbReference type="PaxDb" id="3702-AT2G11851.1"/>
<reference evidence="2 3" key="1">
    <citation type="journal article" date="1999" name="Nature">
        <title>Sequence and analysis of chromosome 2 of the plant Arabidopsis thaliana.</title>
        <authorList>
            <person name="Lin X."/>
            <person name="Kaul S."/>
            <person name="Rounsley S."/>
            <person name="Shea T.P."/>
            <person name="Benito M.I."/>
            <person name="Town C.D."/>
            <person name="Fujii C.Y."/>
            <person name="Mason T."/>
            <person name="Bowman C.L."/>
            <person name="Barnstead M."/>
            <person name="Feldblyum T.V."/>
            <person name="Buell C.R."/>
            <person name="Ketchum K.A."/>
            <person name="Lee J."/>
            <person name="Ronning C.M."/>
            <person name="Koo H.L."/>
            <person name="Moffat K.S."/>
            <person name="Cronin L.A."/>
            <person name="Shen M."/>
            <person name="Pai G."/>
            <person name="Van Aken S."/>
            <person name="Umayam L."/>
            <person name="Tallon L.J."/>
            <person name="Gill J.E."/>
            <person name="Adams M.D."/>
            <person name="Carrera A.J."/>
            <person name="Creasy T.H."/>
            <person name="Goodman H.M."/>
            <person name="Somerville C.R."/>
            <person name="Copenhaver G.P."/>
            <person name="Preuss D."/>
            <person name="Nierman W.C."/>
            <person name="White O."/>
            <person name="Eisen J.A."/>
            <person name="Salzberg S.L."/>
            <person name="Fraser C.M."/>
            <person name="Venter J.C."/>
        </authorList>
    </citation>
    <scope>NUCLEOTIDE SEQUENCE [LARGE SCALE GENOMIC DNA]</scope>
    <source>
        <strain evidence="3">cv. Columbia</strain>
    </source>
</reference>
<dbReference type="EMBL" id="CP002685">
    <property type="protein sequence ID" value="ANM61586.1"/>
    <property type="molecule type" value="Genomic_DNA"/>
</dbReference>
<dbReference type="HOGENOM" id="CLU_2708219_0_0_1"/>
<evidence type="ECO:0000313" key="3">
    <source>
        <dbReference type="Proteomes" id="UP000006548"/>
    </source>
</evidence>
<organism evidence="2 3">
    <name type="scientific">Arabidopsis thaliana</name>
    <name type="common">Mouse-ear cress</name>
    <dbReference type="NCBI Taxonomy" id="3702"/>
    <lineage>
        <taxon>Eukaryota</taxon>
        <taxon>Viridiplantae</taxon>
        <taxon>Streptophyta</taxon>
        <taxon>Embryophyta</taxon>
        <taxon>Tracheophyta</taxon>
        <taxon>Spermatophyta</taxon>
        <taxon>Magnoliopsida</taxon>
        <taxon>eudicotyledons</taxon>
        <taxon>Gunneridae</taxon>
        <taxon>Pentapetalae</taxon>
        <taxon>rosids</taxon>
        <taxon>malvids</taxon>
        <taxon>Brassicales</taxon>
        <taxon>Brassicaceae</taxon>
        <taxon>Camelineae</taxon>
        <taxon>Arabidopsis</taxon>
    </lineage>
</organism>
<sequence>MPHKIQHDVVVHNDTYVHAVDEDGQIFFFSTSCCFFVTTGSKEFYLRHYSAKISAGKYCGVFQRRLFGRNSRV</sequence>
<protein>
    <submittedName>
        <fullName evidence="2">Uncharacterized protein</fullName>
    </submittedName>
</protein>
<dbReference type="Araport" id="AT2G11851"/>